<dbReference type="Proteomes" id="UP000429607">
    <property type="component" value="Unassembled WGS sequence"/>
</dbReference>
<dbReference type="AlphaFoldDB" id="A0A6A3J9G5"/>
<comment type="caution">
    <text evidence="2">The sequence shown here is derived from an EMBL/GenBank/DDBJ whole genome shotgun (WGS) entry which is preliminary data.</text>
</comment>
<dbReference type="EMBL" id="QXFV01002747">
    <property type="protein sequence ID" value="KAE8983849.1"/>
    <property type="molecule type" value="Genomic_DNA"/>
</dbReference>
<dbReference type="Proteomes" id="UP000435112">
    <property type="component" value="Unassembled WGS sequence"/>
</dbReference>
<organism evidence="2 4">
    <name type="scientific">Phytophthora rubi</name>
    <dbReference type="NCBI Taxonomy" id="129364"/>
    <lineage>
        <taxon>Eukaryota</taxon>
        <taxon>Sar</taxon>
        <taxon>Stramenopiles</taxon>
        <taxon>Oomycota</taxon>
        <taxon>Peronosporomycetes</taxon>
        <taxon>Peronosporales</taxon>
        <taxon>Peronosporaceae</taxon>
        <taxon>Phytophthora</taxon>
    </lineage>
</organism>
<proteinExistence type="predicted"/>
<sequence length="70" mass="7890">MSLRASVLQCLADAQYQSEAVLATAEDLYMYNLRNGAGELRRAAKESYPALLHRLHTFSKCAKMDIKKDL</sequence>
<evidence type="ECO:0000313" key="3">
    <source>
        <dbReference type="Proteomes" id="UP000429607"/>
    </source>
</evidence>
<dbReference type="EMBL" id="QXFU01002103">
    <property type="protein sequence ID" value="KAE8990397.1"/>
    <property type="molecule type" value="Genomic_DNA"/>
</dbReference>
<gene>
    <name evidence="1" type="ORF">PR001_g23339</name>
    <name evidence="2" type="ORF">PR002_g21166</name>
</gene>
<protein>
    <submittedName>
        <fullName evidence="2">Uncharacterized protein</fullName>
    </submittedName>
</protein>
<reference evidence="3 4" key="1">
    <citation type="submission" date="2018-09" db="EMBL/GenBank/DDBJ databases">
        <title>Genomic investigation of the strawberry pathogen Phytophthora fragariae indicates pathogenicity is determined by transcriptional variation in three key races.</title>
        <authorList>
            <person name="Adams T.M."/>
            <person name="Armitage A.D."/>
            <person name="Sobczyk M.K."/>
            <person name="Bates H.J."/>
            <person name="Dunwell J.M."/>
            <person name="Nellist C.F."/>
            <person name="Harrison R.J."/>
        </authorList>
    </citation>
    <scope>NUCLEOTIDE SEQUENCE [LARGE SCALE GENOMIC DNA]</scope>
    <source>
        <strain evidence="1 3">SCRP249</strain>
        <strain evidence="2 4">SCRP324</strain>
    </source>
</reference>
<accession>A0A6A3J9G5</accession>
<evidence type="ECO:0000313" key="4">
    <source>
        <dbReference type="Proteomes" id="UP000435112"/>
    </source>
</evidence>
<evidence type="ECO:0000313" key="1">
    <source>
        <dbReference type="EMBL" id="KAE8983849.1"/>
    </source>
</evidence>
<name>A0A6A3J9G5_9STRA</name>
<evidence type="ECO:0000313" key="2">
    <source>
        <dbReference type="EMBL" id="KAE8990397.1"/>
    </source>
</evidence>
<dbReference type="OrthoDB" id="17687at2759"/>